<dbReference type="Proteomes" id="UP000186914">
    <property type="component" value="Unassembled WGS sequence"/>
</dbReference>
<name>A0A1N7EVE9_9EURY</name>
<dbReference type="AlphaFoldDB" id="A0A1N7EVE9"/>
<accession>A0A1N7EVE9</accession>
<dbReference type="OrthoDB" id="372143at2157"/>
<dbReference type="PANTHER" id="PTHR12110:SF21">
    <property type="entry name" value="XYLOSE ISOMERASE-LIKE TIM BARREL DOMAIN-CONTAINING PROTEIN"/>
    <property type="match status" value="1"/>
</dbReference>
<sequence length="266" mass="29511">MKHEYGLNQAGFPASDIETTCEILADAGYDGVEPNYQANGLLTTLDGREQIRKTAVEHELDVPAVSTTLHWEYPLSSADEEKRRRGIDIAREMVDAAATLDAEEILIVPAVIAPGADYDADYDRAVESVREIAGYAADAGVGVGIENVQNDFLYSPREFVEFLDAVESAGLVSAYFDVGNGFRWGLPDRWIRELGNRISKVHIKDWLTDAHRPTYPLQGDIDWDSVVAALSDVGYDGWISAEIPAYNAEPHRMPPDILDTMQYLFE</sequence>
<dbReference type="RefSeq" id="WP_076432860.1">
    <property type="nucleotide sequence ID" value="NZ_FTNO01000007.1"/>
</dbReference>
<keyword evidence="3" id="KW-1185">Reference proteome</keyword>
<evidence type="ECO:0000313" key="3">
    <source>
        <dbReference type="Proteomes" id="UP000186914"/>
    </source>
</evidence>
<dbReference type="InterPro" id="IPR013022">
    <property type="entry name" value="Xyl_isomerase-like_TIM-brl"/>
</dbReference>
<dbReference type="GO" id="GO:0016853">
    <property type="term" value="F:isomerase activity"/>
    <property type="evidence" value="ECO:0007669"/>
    <property type="project" value="UniProtKB-KW"/>
</dbReference>
<feature type="domain" description="Xylose isomerase-like TIM barrel" evidence="1">
    <location>
        <begin position="22"/>
        <end position="252"/>
    </location>
</feature>
<dbReference type="EMBL" id="FTNO01000007">
    <property type="protein sequence ID" value="SIR92014.1"/>
    <property type="molecule type" value="Genomic_DNA"/>
</dbReference>
<dbReference type="Gene3D" id="3.20.20.150">
    <property type="entry name" value="Divalent-metal-dependent TIM barrel enzymes"/>
    <property type="match status" value="1"/>
</dbReference>
<proteinExistence type="predicted"/>
<keyword evidence="2" id="KW-0413">Isomerase</keyword>
<dbReference type="Pfam" id="PF01261">
    <property type="entry name" value="AP_endonuc_2"/>
    <property type="match status" value="1"/>
</dbReference>
<evidence type="ECO:0000259" key="1">
    <source>
        <dbReference type="Pfam" id="PF01261"/>
    </source>
</evidence>
<protein>
    <submittedName>
        <fullName evidence="2">Hexulose-6-phosphate isomerase</fullName>
    </submittedName>
</protein>
<organism evidence="2 3">
    <name type="scientific">Haladaptatus litoreus</name>
    <dbReference type="NCBI Taxonomy" id="553468"/>
    <lineage>
        <taxon>Archaea</taxon>
        <taxon>Methanobacteriati</taxon>
        <taxon>Methanobacteriota</taxon>
        <taxon>Stenosarchaea group</taxon>
        <taxon>Halobacteria</taxon>
        <taxon>Halobacteriales</taxon>
        <taxon>Haladaptataceae</taxon>
        <taxon>Haladaptatus</taxon>
    </lineage>
</organism>
<dbReference type="InterPro" id="IPR036237">
    <property type="entry name" value="Xyl_isomerase-like_sf"/>
</dbReference>
<evidence type="ECO:0000313" key="2">
    <source>
        <dbReference type="EMBL" id="SIR92014.1"/>
    </source>
</evidence>
<gene>
    <name evidence="2" type="ORF">SAMN05421858_4529</name>
</gene>
<dbReference type="PANTHER" id="PTHR12110">
    <property type="entry name" value="HYDROXYPYRUVATE ISOMERASE"/>
    <property type="match status" value="1"/>
</dbReference>
<dbReference type="InterPro" id="IPR050312">
    <property type="entry name" value="IolE/XylAMocC-like"/>
</dbReference>
<dbReference type="SUPFAM" id="SSF51658">
    <property type="entry name" value="Xylose isomerase-like"/>
    <property type="match status" value="1"/>
</dbReference>
<reference evidence="3" key="1">
    <citation type="submission" date="2017-01" db="EMBL/GenBank/DDBJ databases">
        <authorList>
            <person name="Varghese N."/>
            <person name="Submissions S."/>
        </authorList>
    </citation>
    <scope>NUCLEOTIDE SEQUENCE [LARGE SCALE GENOMIC DNA]</scope>
    <source>
        <strain evidence="3">CGMCC 1.7737</strain>
    </source>
</reference>